<dbReference type="Proteomes" id="UP000092460">
    <property type="component" value="Unassembled WGS sequence"/>
</dbReference>
<evidence type="ECO:0000313" key="2">
    <source>
        <dbReference type="EnsemblMetazoa" id="GPPI003428-PA"/>
    </source>
</evidence>
<dbReference type="AlphaFoldDB" id="A0A1B0AP11"/>
<name>A0A1B0AP11_9MUSC</name>
<sequence>MEPAKGIVIGFRVVVELISLVGSVLMCKCFTLNVSGVPLFSLGSPLLTTGSRLGIIGTIFGLWGSSSPLPYVLTFEMRSSSGSGGSGGWASVSISCRNVNRCRLRCVVTIDKSVCCGPYIGGCSSGCI</sequence>
<protein>
    <submittedName>
        <fullName evidence="2">Uncharacterized protein</fullName>
    </submittedName>
</protein>
<evidence type="ECO:0000256" key="1">
    <source>
        <dbReference type="SAM" id="Phobius"/>
    </source>
</evidence>
<reference evidence="3" key="1">
    <citation type="submission" date="2015-01" db="EMBL/GenBank/DDBJ databases">
        <authorList>
            <person name="Aksoy S."/>
            <person name="Warren W."/>
            <person name="Wilson R.K."/>
        </authorList>
    </citation>
    <scope>NUCLEOTIDE SEQUENCE [LARGE SCALE GENOMIC DNA]</scope>
    <source>
        <strain evidence="3">IAEA</strain>
    </source>
</reference>
<proteinExistence type="predicted"/>
<dbReference type="EMBL" id="JXJN01001101">
    <property type="status" value="NOT_ANNOTATED_CDS"/>
    <property type="molecule type" value="Genomic_DNA"/>
</dbReference>
<organism evidence="2 3">
    <name type="scientific">Glossina palpalis gambiensis</name>
    <dbReference type="NCBI Taxonomy" id="67801"/>
    <lineage>
        <taxon>Eukaryota</taxon>
        <taxon>Metazoa</taxon>
        <taxon>Ecdysozoa</taxon>
        <taxon>Arthropoda</taxon>
        <taxon>Hexapoda</taxon>
        <taxon>Insecta</taxon>
        <taxon>Pterygota</taxon>
        <taxon>Neoptera</taxon>
        <taxon>Endopterygota</taxon>
        <taxon>Diptera</taxon>
        <taxon>Brachycera</taxon>
        <taxon>Muscomorpha</taxon>
        <taxon>Hippoboscoidea</taxon>
        <taxon>Glossinidae</taxon>
        <taxon>Glossina</taxon>
    </lineage>
</organism>
<feature type="transmembrane region" description="Helical" evidence="1">
    <location>
        <begin position="7"/>
        <end position="33"/>
    </location>
</feature>
<keyword evidence="1" id="KW-1133">Transmembrane helix</keyword>
<accession>A0A1B0AP11</accession>
<dbReference type="EMBL" id="JXJN01001102">
    <property type="status" value="NOT_ANNOTATED_CDS"/>
    <property type="molecule type" value="Genomic_DNA"/>
</dbReference>
<dbReference type="EnsemblMetazoa" id="GPPI003428-RA">
    <property type="protein sequence ID" value="GPPI003428-PA"/>
    <property type="gene ID" value="GPPI003428"/>
</dbReference>
<keyword evidence="1" id="KW-0472">Membrane</keyword>
<feature type="transmembrane region" description="Helical" evidence="1">
    <location>
        <begin position="53"/>
        <end position="73"/>
    </location>
</feature>
<reference evidence="2" key="2">
    <citation type="submission" date="2020-05" db="UniProtKB">
        <authorList>
            <consortium name="EnsemblMetazoa"/>
        </authorList>
    </citation>
    <scope>IDENTIFICATION</scope>
    <source>
        <strain evidence="2">IAEA</strain>
    </source>
</reference>
<dbReference type="VEuPathDB" id="VectorBase:GPPI003428"/>
<keyword evidence="1" id="KW-0812">Transmembrane</keyword>
<evidence type="ECO:0000313" key="3">
    <source>
        <dbReference type="Proteomes" id="UP000092460"/>
    </source>
</evidence>
<keyword evidence="3" id="KW-1185">Reference proteome</keyword>